<dbReference type="InterPro" id="IPR050256">
    <property type="entry name" value="Glycosyltransferase_2"/>
</dbReference>
<dbReference type="InterPro" id="IPR029044">
    <property type="entry name" value="Nucleotide-diphossugar_trans"/>
</dbReference>
<dbReference type="OrthoDB" id="9802649at2"/>
<feature type="domain" description="Glycosyltransferase 2-like" evidence="8">
    <location>
        <begin position="25"/>
        <end position="165"/>
    </location>
</feature>
<dbReference type="EMBL" id="AP021875">
    <property type="protein sequence ID" value="BBO77682.1"/>
    <property type="molecule type" value="Genomic_DNA"/>
</dbReference>
<keyword evidence="4 7" id="KW-0812">Transmembrane</keyword>
<evidence type="ECO:0000256" key="3">
    <source>
        <dbReference type="ARBA" id="ARBA00022679"/>
    </source>
</evidence>
<accession>A0A5K7Z6P8</accession>
<dbReference type="InterPro" id="IPR001173">
    <property type="entry name" value="Glyco_trans_2-like"/>
</dbReference>
<comment type="subcellular location">
    <subcellularLocation>
        <location evidence="1">Membrane</location>
        <topology evidence="1">Multi-pass membrane protein</topology>
    </subcellularLocation>
</comment>
<keyword evidence="3 9" id="KW-0808">Transferase</keyword>
<evidence type="ECO:0000256" key="4">
    <source>
        <dbReference type="ARBA" id="ARBA00022692"/>
    </source>
</evidence>
<dbReference type="PANTHER" id="PTHR48090">
    <property type="entry name" value="UNDECAPRENYL-PHOSPHATE 4-DEOXY-4-FORMAMIDO-L-ARABINOSE TRANSFERASE-RELATED"/>
    <property type="match status" value="1"/>
</dbReference>
<evidence type="ECO:0000256" key="2">
    <source>
        <dbReference type="ARBA" id="ARBA00022676"/>
    </source>
</evidence>
<keyword evidence="5 7" id="KW-1133">Transmembrane helix</keyword>
<dbReference type="SUPFAM" id="SSF53448">
    <property type="entry name" value="Nucleotide-diphospho-sugar transferases"/>
    <property type="match status" value="1"/>
</dbReference>
<evidence type="ECO:0000256" key="1">
    <source>
        <dbReference type="ARBA" id="ARBA00004141"/>
    </source>
</evidence>
<dbReference type="PANTHER" id="PTHR48090:SF1">
    <property type="entry name" value="PROPHAGE BACTOPRENOL GLUCOSYL TRANSFERASE HOMOLOG"/>
    <property type="match status" value="1"/>
</dbReference>
<evidence type="ECO:0000256" key="7">
    <source>
        <dbReference type="SAM" id="Phobius"/>
    </source>
</evidence>
<evidence type="ECO:0000313" key="10">
    <source>
        <dbReference type="Proteomes" id="UP000427769"/>
    </source>
</evidence>
<keyword evidence="6 7" id="KW-0472">Membrane</keyword>
<name>A0A5K7Z6P8_9BACT</name>
<protein>
    <submittedName>
        <fullName evidence="9">Glycosyl transferase family 2</fullName>
    </submittedName>
</protein>
<evidence type="ECO:0000256" key="6">
    <source>
        <dbReference type="ARBA" id="ARBA00023136"/>
    </source>
</evidence>
<feature type="transmembrane region" description="Helical" evidence="7">
    <location>
        <begin position="235"/>
        <end position="267"/>
    </location>
</feature>
<dbReference type="RefSeq" id="WP_155306407.1">
    <property type="nucleotide sequence ID" value="NZ_AP021875.1"/>
</dbReference>
<dbReference type="Pfam" id="PF00535">
    <property type="entry name" value="Glycos_transf_2"/>
    <property type="match status" value="1"/>
</dbReference>
<keyword evidence="10" id="KW-1185">Reference proteome</keyword>
<evidence type="ECO:0000259" key="8">
    <source>
        <dbReference type="Pfam" id="PF00535"/>
    </source>
</evidence>
<proteinExistence type="predicted"/>
<dbReference type="Proteomes" id="UP000427769">
    <property type="component" value="Chromosome"/>
</dbReference>
<dbReference type="CDD" id="cd04187">
    <property type="entry name" value="DPM1_like_bac"/>
    <property type="match status" value="1"/>
</dbReference>
<feature type="transmembrane region" description="Helical" evidence="7">
    <location>
        <begin position="279"/>
        <end position="308"/>
    </location>
</feature>
<gene>
    <name evidence="9" type="ORF">DSCW_50990</name>
</gene>
<dbReference type="GO" id="GO:0016757">
    <property type="term" value="F:glycosyltransferase activity"/>
    <property type="evidence" value="ECO:0007669"/>
    <property type="project" value="UniProtKB-KW"/>
</dbReference>
<organism evidence="9 10">
    <name type="scientific">Desulfosarcina widdelii</name>
    <dbReference type="NCBI Taxonomy" id="947919"/>
    <lineage>
        <taxon>Bacteria</taxon>
        <taxon>Pseudomonadati</taxon>
        <taxon>Thermodesulfobacteriota</taxon>
        <taxon>Desulfobacteria</taxon>
        <taxon>Desulfobacterales</taxon>
        <taxon>Desulfosarcinaceae</taxon>
        <taxon>Desulfosarcina</taxon>
    </lineage>
</organism>
<evidence type="ECO:0000256" key="5">
    <source>
        <dbReference type="ARBA" id="ARBA00022989"/>
    </source>
</evidence>
<keyword evidence="2" id="KW-0328">Glycosyltransferase</keyword>
<evidence type="ECO:0000313" key="9">
    <source>
        <dbReference type="EMBL" id="BBO77682.1"/>
    </source>
</evidence>
<dbReference type="AlphaFoldDB" id="A0A5K7Z6P8"/>
<sequence length="334" mass="37195">MEAIEKNQSSLSVSDMSIMDRPLVSIVLPAFNEKETIAIMVDSLIVELRKAAFNFEIIIVDDGSTDDTFEVSKKLSSRYPFVKAIRFSRNFGKEAALLVGLKAASGEAIVSMDSDLQHPPAIIHELFKKWQEGYKVIHAVKENRDADSILQRGRASVFNLIFNWLGGINLCNSSDFMLIDRCAANVIVKTIGEKERFHRGLAHWIGFNQTTIPFRVQKRHDGSKSRFKFKALVKLALVGIISFTSVPLHLISISGLMVLVVGLVIALDAIASWAHGTTFSGYATLIMVMLIIGGFTIFSLGIIGEYIAKIYEEVKNRPVYIIESTVGVEQRWNL</sequence>
<dbReference type="Gene3D" id="3.90.550.10">
    <property type="entry name" value="Spore Coat Polysaccharide Biosynthesis Protein SpsA, Chain A"/>
    <property type="match status" value="1"/>
</dbReference>
<reference evidence="9 10" key="1">
    <citation type="submission" date="2019-11" db="EMBL/GenBank/DDBJ databases">
        <title>Comparative genomics of hydrocarbon-degrading Desulfosarcina strains.</title>
        <authorList>
            <person name="Watanabe M."/>
            <person name="Kojima H."/>
            <person name="Fukui M."/>
        </authorList>
    </citation>
    <scope>NUCLEOTIDE SEQUENCE [LARGE SCALE GENOMIC DNA]</scope>
    <source>
        <strain evidence="9 10">PP31</strain>
    </source>
</reference>
<dbReference type="GO" id="GO:0005886">
    <property type="term" value="C:plasma membrane"/>
    <property type="evidence" value="ECO:0007669"/>
    <property type="project" value="TreeGrafter"/>
</dbReference>
<dbReference type="KEGG" id="dwd:DSCW_50990"/>